<organism evidence="2 3">
    <name type="scientific">Staphylococcus gallinarum</name>
    <dbReference type="NCBI Taxonomy" id="1293"/>
    <lineage>
        <taxon>Bacteria</taxon>
        <taxon>Bacillati</taxon>
        <taxon>Bacillota</taxon>
        <taxon>Bacilli</taxon>
        <taxon>Bacillales</taxon>
        <taxon>Staphylococcaceae</taxon>
        <taxon>Staphylococcus</taxon>
    </lineage>
</organism>
<keyword evidence="1" id="KW-0472">Membrane</keyword>
<dbReference type="EMBL" id="BKAX01000001">
    <property type="protein sequence ID" value="GEQ04821.1"/>
    <property type="molecule type" value="Genomic_DNA"/>
</dbReference>
<dbReference type="Proteomes" id="UP000321057">
    <property type="component" value="Unassembled WGS sequence"/>
</dbReference>
<feature type="transmembrane region" description="Helical" evidence="1">
    <location>
        <begin position="12"/>
        <end position="35"/>
    </location>
</feature>
<protein>
    <submittedName>
        <fullName evidence="2">Uncharacterized protein</fullName>
    </submittedName>
</protein>
<evidence type="ECO:0000313" key="2">
    <source>
        <dbReference type="EMBL" id="GEQ04821.1"/>
    </source>
</evidence>
<evidence type="ECO:0000256" key="1">
    <source>
        <dbReference type="SAM" id="Phobius"/>
    </source>
</evidence>
<proteinExistence type="predicted"/>
<accession>A0ABQ0Y095</accession>
<sequence>MKYALVIVNVKLTLNIILSHISVFSILLNTLAFYYSVRYTFIYKVTIDRGSMSW</sequence>
<reference evidence="2 3" key="1">
    <citation type="submission" date="2019-07" db="EMBL/GenBank/DDBJ databases">
        <title>Whole genome shotgun sequence of Staphylococcus gallinarum NBRC 109767.</title>
        <authorList>
            <person name="Hosoyama A."/>
            <person name="Uohara A."/>
            <person name="Ohji S."/>
            <person name="Ichikawa N."/>
        </authorList>
    </citation>
    <scope>NUCLEOTIDE SEQUENCE [LARGE SCALE GENOMIC DNA]</scope>
    <source>
        <strain evidence="2 3">NBRC 109767</strain>
    </source>
</reference>
<keyword evidence="3" id="KW-1185">Reference proteome</keyword>
<keyword evidence="1" id="KW-1133">Transmembrane helix</keyword>
<gene>
    <name evidence="2" type="ORF">SGA02_06490</name>
</gene>
<evidence type="ECO:0000313" key="3">
    <source>
        <dbReference type="Proteomes" id="UP000321057"/>
    </source>
</evidence>
<name>A0ABQ0Y095_STAGA</name>
<keyword evidence="1" id="KW-0812">Transmembrane</keyword>
<comment type="caution">
    <text evidence="2">The sequence shown here is derived from an EMBL/GenBank/DDBJ whole genome shotgun (WGS) entry which is preliminary data.</text>
</comment>